<keyword evidence="1" id="KW-1133">Transmembrane helix</keyword>
<reference evidence="3 4" key="1">
    <citation type="journal article" date="2018" name="BMC Genomics">
        <title>Comparative genome analyses reveal sequence features reflecting distinct modes of host-adaptation between dicot and monocot powdery mildew.</title>
        <authorList>
            <person name="Wu Y."/>
            <person name="Ma X."/>
            <person name="Pan Z."/>
            <person name="Kale S.D."/>
            <person name="Song Y."/>
            <person name="King H."/>
            <person name="Zhang Q."/>
            <person name="Presley C."/>
            <person name="Deng X."/>
            <person name="Wei C.I."/>
            <person name="Xiao S."/>
        </authorList>
    </citation>
    <scope>NUCLEOTIDE SEQUENCE [LARGE SCALE GENOMIC DNA]</scope>
    <source>
        <strain evidence="3">UMSG1</strain>
    </source>
</reference>
<dbReference type="Gene3D" id="3.60.21.10">
    <property type="match status" value="1"/>
</dbReference>
<dbReference type="AlphaFoldDB" id="A0A420ISG3"/>
<dbReference type="GO" id="GO:0005737">
    <property type="term" value="C:cytoplasm"/>
    <property type="evidence" value="ECO:0007669"/>
    <property type="project" value="TreeGrafter"/>
</dbReference>
<gene>
    <name evidence="3" type="ORF">GcM1_219054</name>
</gene>
<dbReference type="SUPFAM" id="SSF56300">
    <property type="entry name" value="Metallo-dependent phosphatases"/>
    <property type="match status" value="1"/>
</dbReference>
<dbReference type="FunFam" id="3.60.21.10:FF:000054">
    <property type="entry name" value="DCR2p Phosphoesterase"/>
    <property type="match status" value="1"/>
</dbReference>
<organism evidence="3 4">
    <name type="scientific">Golovinomyces cichoracearum</name>
    <dbReference type="NCBI Taxonomy" id="62708"/>
    <lineage>
        <taxon>Eukaryota</taxon>
        <taxon>Fungi</taxon>
        <taxon>Dikarya</taxon>
        <taxon>Ascomycota</taxon>
        <taxon>Pezizomycotina</taxon>
        <taxon>Leotiomycetes</taxon>
        <taxon>Erysiphales</taxon>
        <taxon>Erysiphaceae</taxon>
        <taxon>Golovinomyces</taxon>
    </lineage>
</organism>
<proteinExistence type="predicted"/>
<protein>
    <submittedName>
        <fullName evidence="3">Phosphatase DCR2</fullName>
    </submittedName>
</protein>
<dbReference type="PANTHER" id="PTHR32440:SF0">
    <property type="entry name" value="PHOSPHATASE DCR2-RELATED"/>
    <property type="match status" value="1"/>
</dbReference>
<evidence type="ECO:0000313" key="4">
    <source>
        <dbReference type="Proteomes" id="UP000285326"/>
    </source>
</evidence>
<dbReference type="GO" id="GO:0004721">
    <property type="term" value="F:phosphoprotein phosphatase activity"/>
    <property type="evidence" value="ECO:0007669"/>
    <property type="project" value="TreeGrafter"/>
</dbReference>
<dbReference type="Proteomes" id="UP000285326">
    <property type="component" value="Unassembled WGS sequence"/>
</dbReference>
<dbReference type="EMBL" id="MCBS01021929">
    <property type="protein sequence ID" value="RKF77471.1"/>
    <property type="molecule type" value="Genomic_DNA"/>
</dbReference>
<keyword evidence="1" id="KW-0812">Transmembrane</keyword>
<accession>A0A420ISG3</accession>
<dbReference type="Pfam" id="PF00149">
    <property type="entry name" value="Metallophos"/>
    <property type="match status" value="1"/>
</dbReference>
<comment type="caution">
    <text evidence="3">The sequence shown here is derived from an EMBL/GenBank/DDBJ whole genome shotgun (WGS) entry which is preliminary data.</text>
</comment>
<dbReference type="CDD" id="cd07383">
    <property type="entry name" value="MPP_Dcr2"/>
    <property type="match status" value="1"/>
</dbReference>
<keyword evidence="1" id="KW-0472">Membrane</keyword>
<evidence type="ECO:0000256" key="1">
    <source>
        <dbReference type="SAM" id="Phobius"/>
    </source>
</evidence>
<evidence type="ECO:0000313" key="3">
    <source>
        <dbReference type="EMBL" id="RKF77471.1"/>
    </source>
</evidence>
<dbReference type="InterPro" id="IPR029052">
    <property type="entry name" value="Metallo-depent_PP-like"/>
</dbReference>
<sequence length="548" mass="61323">MTRRIVRTIIQFTIVFIFAFSVIYFLDSQFRVLPTSIHNHLPTHHPGLVITDLTVTTCSYVSLFTQCKLDPKIWHRIDKDLYLGSGWVSRAYVHIKGKKEEDLLPEDRVILDIKIGRLHPIIAEKDEEDVKWESRSMGVWLKHSARRHASDSQQAVTAVDVLFGADAVDPRVEWQLVGTALLLNTRGEEQEARLTIRRGKNVDIPKPIPKINDYGKFKIMQVADLHLSTGTGKCRDVLPETASGCEADPRTLEFMEKLLDTNKPDLVILSGDQINGETAPDAQSAIFKYAAPLIDRKIPFATIFGNHDDEGTLNREAQMTLIESLPFSLSVAGPPNVDGTGNYYVEVQAHGSKYSALTIYLLDTHAYSPDERKYKGYDWLKKSQIELFQATAKDLKRSHEGYSHIHMDLAFIHIPLPEFHDKSLPRKGAWREGVTAPTFNSGFRDALVEEGVVLVGCGHDHANEFCALSSNKKGNPALWMCYAGGAGFGGYGGYGGYQRRIRFYEVDVNEARITTWKIAESGSEAGSKVDEQVIVDGGKMQSLTEENV</sequence>
<name>A0A420ISG3_9PEZI</name>
<evidence type="ECO:0000259" key="2">
    <source>
        <dbReference type="Pfam" id="PF00149"/>
    </source>
</evidence>
<feature type="domain" description="Calcineurin-like phosphoesterase" evidence="2">
    <location>
        <begin position="217"/>
        <end position="462"/>
    </location>
</feature>
<dbReference type="InterPro" id="IPR004843">
    <property type="entry name" value="Calcineurin-like_PHP"/>
</dbReference>
<dbReference type="PANTHER" id="PTHR32440">
    <property type="entry name" value="PHOSPHATASE DCR2-RELATED-RELATED"/>
    <property type="match status" value="1"/>
</dbReference>
<feature type="transmembrane region" description="Helical" evidence="1">
    <location>
        <begin position="9"/>
        <end position="26"/>
    </location>
</feature>